<dbReference type="PROSITE" id="PS50011">
    <property type="entry name" value="PROTEIN_KINASE_DOM"/>
    <property type="match status" value="1"/>
</dbReference>
<keyword evidence="3 18" id="KW-0723">Serine/threonine-protein kinase</keyword>
<dbReference type="KEGG" id="sind:105166162"/>
<evidence type="ECO:0000256" key="3">
    <source>
        <dbReference type="ARBA" id="ARBA00022527"/>
    </source>
</evidence>
<evidence type="ECO:0000256" key="6">
    <source>
        <dbReference type="ARBA" id="ARBA00022723"/>
    </source>
</evidence>
<dbReference type="InterPro" id="IPR000719">
    <property type="entry name" value="Prot_kinase_dom"/>
</dbReference>
<dbReference type="InterPro" id="IPR008271">
    <property type="entry name" value="Ser/Thr_kinase_AS"/>
</dbReference>
<evidence type="ECO:0000256" key="12">
    <source>
        <dbReference type="ARBA" id="ARBA00047899"/>
    </source>
</evidence>
<dbReference type="CDD" id="cd05579">
    <property type="entry name" value="STKc_MAST_like"/>
    <property type="match status" value="1"/>
</dbReference>
<dbReference type="PROSITE" id="PS00108">
    <property type="entry name" value="PROTEIN_KINASE_ST"/>
    <property type="match status" value="1"/>
</dbReference>
<dbReference type="Gene3D" id="1.10.510.10">
    <property type="entry name" value="Transferase(Phosphotransferase) domain 1"/>
    <property type="match status" value="1"/>
</dbReference>
<dbReference type="Proteomes" id="UP000504604">
    <property type="component" value="Linkage group LG7"/>
</dbReference>
<keyword evidence="4" id="KW-0597">Phosphoprotein</keyword>
<dbReference type="SUPFAM" id="SSF56112">
    <property type="entry name" value="Protein kinase-like (PK-like)"/>
    <property type="match status" value="1"/>
</dbReference>
<evidence type="ECO:0000256" key="1">
    <source>
        <dbReference type="ARBA" id="ARBA00009903"/>
    </source>
</evidence>
<dbReference type="RefSeq" id="XP_011083708.1">
    <property type="nucleotide sequence ID" value="XM_011085406.2"/>
</dbReference>
<dbReference type="InterPro" id="IPR000961">
    <property type="entry name" value="AGC-kinase_C"/>
</dbReference>
<keyword evidence="6" id="KW-0479">Metal-binding</keyword>
<dbReference type="Gene3D" id="3.30.200.20">
    <property type="entry name" value="Phosphorylase Kinase, domain 1"/>
    <property type="match status" value="1"/>
</dbReference>
<evidence type="ECO:0000256" key="8">
    <source>
        <dbReference type="ARBA" id="ARBA00022771"/>
    </source>
</evidence>
<evidence type="ECO:0000313" key="18">
    <source>
        <dbReference type="RefSeq" id="XP_011083708.1"/>
    </source>
</evidence>
<evidence type="ECO:0000256" key="7">
    <source>
        <dbReference type="ARBA" id="ARBA00022741"/>
    </source>
</evidence>
<dbReference type="RefSeq" id="XP_020551048.1">
    <property type="nucleotide sequence ID" value="XM_020695389.1"/>
</dbReference>
<dbReference type="GO" id="GO:0004674">
    <property type="term" value="F:protein serine/threonine kinase activity"/>
    <property type="evidence" value="ECO:0007669"/>
    <property type="project" value="UniProtKB-KW"/>
</dbReference>
<dbReference type="AlphaFoldDB" id="A0A6I9TF26"/>
<feature type="region of interest" description="Disordered" evidence="14">
    <location>
        <begin position="546"/>
        <end position="568"/>
    </location>
</feature>
<reference evidence="18 19" key="1">
    <citation type="submission" date="2025-04" db="UniProtKB">
        <authorList>
            <consortium name="RefSeq"/>
        </authorList>
    </citation>
    <scope>IDENTIFICATION</scope>
</reference>
<dbReference type="GeneID" id="105166162"/>
<dbReference type="Pfam" id="PF00069">
    <property type="entry name" value="Pkinase"/>
    <property type="match status" value="1"/>
</dbReference>
<feature type="domain" description="Protein kinase" evidence="15">
    <location>
        <begin position="693"/>
        <end position="977"/>
    </location>
</feature>
<evidence type="ECO:0000256" key="4">
    <source>
        <dbReference type="ARBA" id="ARBA00022553"/>
    </source>
</evidence>
<dbReference type="FunFam" id="1.10.510.10:FF:000446">
    <property type="entry name" value="Microtubule associated serine/threonine kinase 2"/>
    <property type="match status" value="1"/>
</dbReference>
<evidence type="ECO:0000256" key="10">
    <source>
        <dbReference type="ARBA" id="ARBA00022833"/>
    </source>
</evidence>
<keyword evidence="5" id="KW-0808">Transferase</keyword>
<dbReference type="Pfam" id="PF26031">
    <property type="entry name" value="IREH1"/>
    <property type="match status" value="1"/>
</dbReference>
<feature type="compositionally biased region" description="Basic and acidic residues" evidence="14">
    <location>
        <begin position="354"/>
        <end position="363"/>
    </location>
</feature>
<keyword evidence="9 18" id="KW-0418">Kinase</keyword>
<dbReference type="GO" id="GO:0008270">
    <property type="term" value="F:zinc ion binding"/>
    <property type="evidence" value="ECO:0007669"/>
    <property type="project" value="UniProtKB-KW"/>
</dbReference>
<keyword evidence="7" id="KW-0547">Nucleotide-binding</keyword>
<comment type="similarity">
    <text evidence="1">Belongs to the protein kinase superfamily. AGC Ser/Thr protein kinase family.</text>
</comment>
<evidence type="ECO:0000259" key="16">
    <source>
        <dbReference type="PROSITE" id="PS51285"/>
    </source>
</evidence>
<accession>A0A6I9TF26</accession>
<feature type="compositionally biased region" description="Polar residues" evidence="14">
    <location>
        <begin position="341"/>
        <end position="353"/>
    </location>
</feature>
<dbReference type="OrthoDB" id="162894at2759"/>
<dbReference type="SMART" id="SM00220">
    <property type="entry name" value="S_TKc"/>
    <property type="match status" value="1"/>
</dbReference>
<evidence type="ECO:0000259" key="15">
    <source>
        <dbReference type="PROSITE" id="PS50011"/>
    </source>
</evidence>
<organism evidence="17 18">
    <name type="scientific">Sesamum indicum</name>
    <name type="common">Oriental sesame</name>
    <name type="synonym">Sesamum orientale</name>
    <dbReference type="NCBI Taxonomy" id="4182"/>
    <lineage>
        <taxon>Eukaryota</taxon>
        <taxon>Viridiplantae</taxon>
        <taxon>Streptophyta</taxon>
        <taxon>Embryophyta</taxon>
        <taxon>Tracheophyta</taxon>
        <taxon>Spermatophyta</taxon>
        <taxon>Magnoliopsida</taxon>
        <taxon>eudicotyledons</taxon>
        <taxon>Gunneridae</taxon>
        <taxon>Pentapetalae</taxon>
        <taxon>asterids</taxon>
        <taxon>lamiids</taxon>
        <taxon>Lamiales</taxon>
        <taxon>Pedaliaceae</taxon>
        <taxon>Sesamum</taxon>
    </lineage>
</organism>
<evidence type="ECO:0000256" key="14">
    <source>
        <dbReference type="SAM" id="MobiDB-lite"/>
    </source>
</evidence>
<gene>
    <name evidence="18 19" type="primary">LOC105166162</name>
</gene>
<dbReference type="PROSITE" id="PS51285">
    <property type="entry name" value="AGC_KINASE_CTER"/>
    <property type="match status" value="1"/>
</dbReference>
<dbReference type="FunFam" id="3.30.200.20:FF:000147">
    <property type="entry name" value="probable serine/threonine protein kinase IREH1"/>
    <property type="match status" value="1"/>
</dbReference>
<sequence>MAEQSQNGAASGFLSEIGIPSGLNRIKTRRVNVNPGAEDSDRFNESPSTGFSISAAPMKQKLKALNKGHPRFGRTREGFRKGRKIARWFASSFFKDSHQALGDLPSTESSALEFDRTDKEDPRRKFRKMRKNLSGHSPKTRHTYKTPKCVKSFSHELGPKGGIQSAHPRAHSFNDLKELLGSLRSRFDSAKEVVNIELGSFSQEMLEILQKADSLTPDEYKMAEELMVLAQQCINMTSSEFRTKCETIVQDLTVRRQTCQAGLLKLLFTRILFILTRCTRLLHFEKDSGHVNEQSLDKFRECLERIPSVDMNWVVNKGFADSDRGDLLKEKDTAKKKLQGNDHTGSPSWATESRSNEPAHEQETELGINHMSIEHKRSQSALTELLDGEQFHKIHNMFQMESMNREKEKYLDDSNLVICRICEELVPAIHLEPHSYICAFADKCISKHLDVNERLLKLAELLEYLLELRNSSSHEPYVNPEILRTRTNSTLTTESYSPKCSEWRKGMDEMLEDLHEMDTACIEDSHLANLVNLKSHLLTKVNQYGSPSSNGSMASTSSTNSPRAGDTFWLDQSNLSEQEDLQQINDLADIARCVAGTDILEEGCHEFLLACMHDLQEILQHTKYKALLVDTFGGRIESLLREKYILACNQVDTTDDLGHPESARSLLDSASQSSTTSTPSHPANKDRTSIDDFDIIKPISRGAYGKVFLARKRTTGDLFAIKVLKKLDMLRKNDIDRILSERNILITVRNPFVVRFFYSFTSTDNLYLVMEYLNGGDLFSLLKKIGCLEEAVARTYIAELVLALEYLHSLGIVHRDLKPDNILIGHDGHIKLTDFGLSKIGLMNCTTELSTQETAKNGILDANGQLNTDKVDGHQSAVGTPDYLAPEILLGTEHGYAADWWSVGIILFEFITGVPPFNADHPENIFDNILNRKIPWPVVPNEMSYEAQDLIDRFLVHDPNQRLGANGASEVKIHSFFSGVDWDNLTFQKAAFVPQPERMDDTSYFVSRYNSTGMEVDEISVNSDSDSSELHTNSGVEKMDECGDLAEFDSSPLDLSLMNFSFKNLSQLASINQDVLLQSGKESSRCSSPCKGSNLPGS</sequence>
<dbReference type="InterPro" id="IPR058783">
    <property type="entry name" value="IREH1/IRE-like_N"/>
</dbReference>
<keyword evidence="8" id="KW-0863">Zinc-finger</keyword>
<evidence type="ECO:0000256" key="11">
    <source>
        <dbReference type="ARBA" id="ARBA00022840"/>
    </source>
</evidence>
<dbReference type="EC" id="2.7.11.1" evidence="2"/>
<keyword evidence="17" id="KW-1185">Reference proteome</keyword>
<feature type="compositionally biased region" description="Low complexity" evidence="14">
    <location>
        <begin position="546"/>
        <end position="562"/>
    </location>
</feature>
<dbReference type="PANTHER" id="PTHR24356">
    <property type="entry name" value="SERINE/THREONINE-PROTEIN KINASE"/>
    <property type="match status" value="1"/>
</dbReference>
<evidence type="ECO:0000313" key="19">
    <source>
        <dbReference type="RefSeq" id="XP_020551048.1"/>
    </source>
</evidence>
<name>A0A6I9TF26_SESIN</name>
<dbReference type="GO" id="GO:0035556">
    <property type="term" value="P:intracellular signal transduction"/>
    <property type="evidence" value="ECO:0007669"/>
    <property type="project" value="TreeGrafter"/>
</dbReference>
<comment type="catalytic activity">
    <reaction evidence="13">
        <text>L-seryl-[protein] + ATP = O-phospho-L-seryl-[protein] + ADP + H(+)</text>
        <dbReference type="Rhea" id="RHEA:17989"/>
        <dbReference type="Rhea" id="RHEA-COMP:9863"/>
        <dbReference type="Rhea" id="RHEA-COMP:11604"/>
        <dbReference type="ChEBI" id="CHEBI:15378"/>
        <dbReference type="ChEBI" id="CHEBI:29999"/>
        <dbReference type="ChEBI" id="CHEBI:30616"/>
        <dbReference type="ChEBI" id="CHEBI:83421"/>
        <dbReference type="ChEBI" id="CHEBI:456216"/>
        <dbReference type="EC" id="2.7.11.1"/>
    </reaction>
</comment>
<comment type="catalytic activity">
    <reaction evidence="12">
        <text>L-threonyl-[protein] + ATP = O-phospho-L-threonyl-[protein] + ADP + H(+)</text>
        <dbReference type="Rhea" id="RHEA:46608"/>
        <dbReference type="Rhea" id="RHEA-COMP:11060"/>
        <dbReference type="Rhea" id="RHEA-COMP:11605"/>
        <dbReference type="ChEBI" id="CHEBI:15378"/>
        <dbReference type="ChEBI" id="CHEBI:30013"/>
        <dbReference type="ChEBI" id="CHEBI:30616"/>
        <dbReference type="ChEBI" id="CHEBI:61977"/>
        <dbReference type="ChEBI" id="CHEBI:456216"/>
        <dbReference type="EC" id="2.7.11.1"/>
    </reaction>
</comment>
<evidence type="ECO:0000256" key="2">
    <source>
        <dbReference type="ARBA" id="ARBA00012513"/>
    </source>
</evidence>
<evidence type="ECO:0000256" key="13">
    <source>
        <dbReference type="ARBA" id="ARBA00048679"/>
    </source>
</evidence>
<feature type="region of interest" description="Disordered" evidence="14">
    <location>
        <begin position="333"/>
        <end position="363"/>
    </location>
</feature>
<dbReference type="GO" id="GO:0005524">
    <property type="term" value="F:ATP binding"/>
    <property type="evidence" value="ECO:0007669"/>
    <property type="project" value="UniProtKB-KW"/>
</dbReference>
<protein>
    <recommendedName>
        <fullName evidence="2">non-specific serine/threonine protein kinase</fullName>
        <ecNumber evidence="2">2.7.11.1</ecNumber>
    </recommendedName>
</protein>
<evidence type="ECO:0000313" key="17">
    <source>
        <dbReference type="Proteomes" id="UP000504604"/>
    </source>
</evidence>
<proteinExistence type="inferred from homology"/>
<dbReference type="InterPro" id="IPR050236">
    <property type="entry name" value="Ser_Thr_kinase_AGC"/>
</dbReference>
<dbReference type="PANTHER" id="PTHR24356:SF354">
    <property type="entry name" value="SERINE_THREONINE PROTEIN KINASE IRE4-RELATED"/>
    <property type="match status" value="1"/>
</dbReference>
<evidence type="ECO:0000256" key="9">
    <source>
        <dbReference type="ARBA" id="ARBA00022777"/>
    </source>
</evidence>
<feature type="domain" description="AGC-kinase C-terminal" evidence="16">
    <location>
        <begin position="978"/>
        <end position="1072"/>
    </location>
</feature>
<keyword evidence="10" id="KW-0862">Zinc</keyword>
<feature type="region of interest" description="Disordered" evidence="14">
    <location>
        <begin position="662"/>
        <end position="688"/>
    </location>
</feature>
<keyword evidence="11" id="KW-0067">ATP-binding</keyword>
<feature type="compositionally biased region" description="Low complexity" evidence="14">
    <location>
        <begin position="663"/>
        <end position="680"/>
    </location>
</feature>
<feature type="region of interest" description="Disordered" evidence="14">
    <location>
        <begin position="24"/>
        <end position="52"/>
    </location>
</feature>
<dbReference type="InterPro" id="IPR011009">
    <property type="entry name" value="Kinase-like_dom_sf"/>
</dbReference>
<evidence type="ECO:0000256" key="5">
    <source>
        <dbReference type="ARBA" id="ARBA00022679"/>
    </source>
</evidence>